<evidence type="ECO:0000313" key="7">
    <source>
        <dbReference type="EMBL" id="QCI64159.1"/>
    </source>
</evidence>
<evidence type="ECO:0000259" key="6">
    <source>
        <dbReference type="Pfam" id="PF00724"/>
    </source>
</evidence>
<sequence>MTTDSTRSADVPALFSPLALRDLVLPNRIVISPMCQHAADDGRASDWHLVHLGKFAFGGAGLIFTESTAVSPHGRVGINDLGLWKDDQVAPLARVVDFIHAQSGLVGVQLAHTGRKTGSFPVWEGGQPFTAADLDRFAGAEGWRRIGPSAVSAGPTWTVPEELDRAGMEEVAQQFETATCRALAAGFDAVELHFAHGYLIPTFLSRLANRRTDAFGGPIENRMRYPLEIASRVRAAWPAERPLFCRISAVDGAVDSWDLEDSIIFARELKAVGVDVVDVSSGGLSEEISRMNVPRGLGFQLGFAETIRREAQVLTQAVGMIVDGPQAEEALRSGAADLVAIGRAALEDPYWPRRAAEQLGFGADYSTWPVRHGAWLAKREQSLGDTLRERKDLLSATRRSLGIRN</sequence>
<dbReference type="InterPro" id="IPR013785">
    <property type="entry name" value="Aldolase_TIM"/>
</dbReference>
<dbReference type="Gene3D" id="3.20.20.70">
    <property type="entry name" value="Aldolase class I"/>
    <property type="match status" value="1"/>
</dbReference>
<dbReference type="Pfam" id="PF00724">
    <property type="entry name" value="Oxidored_FMN"/>
    <property type="match status" value="1"/>
</dbReference>
<dbReference type="GO" id="GO:0050661">
    <property type="term" value="F:NADP binding"/>
    <property type="evidence" value="ECO:0007669"/>
    <property type="project" value="InterPro"/>
</dbReference>
<keyword evidence="8" id="KW-1185">Reference proteome</keyword>
<evidence type="ECO:0000256" key="3">
    <source>
        <dbReference type="ARBA" id="ARBA00022643"/>
    </source>
</evidence>
<dbReference type="InterPro" id="IPR044152">
    <property type="entry name" value="YqjM-like"/>
</dbReference>
<name>A0A4D7ATA1_9HYPH</name>
<comment type="cofactor">
    <cofactor evidence="1">
        <name>FMN</name>
        <dbReference type="ChEBI" id="CHEBI:58210"/>
    </cofactor>
</comment>
<dbReference type="SUPFAM" id="SSF51395">
    <property type="entry name" value="FMN-linked oxidoreductases"/>
    <property type="match status" value="1"/>
</dbReference>
<organism evidence="7 8">
    <name type="scientific">Phreatobacter stygius</name>
    <dbReference type="NCBI Taxonomy" id="1940610"/>
    <lineage>
        <taxon>Bacteria</taxon>
        <taxon>Pseudomonadati</taxon>
        <taxon>Pseudomonadota</taxon>
        <taxon>Alphaproteobacteria</taxon>
        <taxon>Hyphomicrobiales</taxon>
        <taxon>Phreatobacteraceae</taxon>
        <taxon>Phreatobacter</taxon>
    </lineage>
</organism>
<dbReference type="KEGG" id="pstg:E8M01_07820"/>
<proteinExistence type="predicted"/>
<keyword evidence="2" id="KW-0285">Flavoprotein</keyword>
<dbReference type="GO" id="GO:0010181">
    <property type="term" value="F:FMN binding"/>
    <property type="evidence" value="ECO:0007669"/>
    <property type="project" value="InterPro"/>
</dbReference>
<protein>
    <submittedName>
        <fullName evidence="7">NADH:flavin oxidoreductase/NADH oxidase</fullName>
    </submittedName>
</protein>
<keyword evidence="3" id="KW-0288">FMN</keyword>
<dbReference type="InterPro" id="IPR001155">
    <property type="entry name" value="OxRdtase_FMN_N"/>
</dbReference>
<dbReference type="EMBL" id="CP039690">
    <property type="protein sequence ID" value="QCI64159.1"/>
    <property type="molecule type" value="Genomic_DNA"/>
</dbReference>
<gene>
    <name evidence="7" type="ORF">E8M01_07820</name>
</gene>
<keyword evidence="4" id="KW-0521">NADP</keyword>
<reference evidence="7 8" key="1">
    <citation type="submission" date="2019-04" db="EMBL/GenBank/DDBJ databases">
        <title>Phreatobacter aquaticus sp. nov.</title>
        <authorList>
            <person name="Choi A."/>
        </authorList>
    </citation>
    <scope>NUCLEOTIDE SEQUENCE [LARGE SCALE GENOMIC DNA]</scope>
    <source>
        <strain evidence="7 8">KCTC 52518</strain>
    </source>
</reference>
<dbReference type="Proteomes" id="UP000298781">
    <property type="component" value="Chromosome"/>
</dbReference>
<evidence type="ECO:0000256" key="4">
    <source>
        <dbReference type="ARBA" id="ARBA00022857"/>
    </source>
</evidence>
<evidence type="ECO:0000256" key="2">
    <source>
        <dbReference type="ARBA" id="ARBA00022630"/>
    </source>
</evidence>
<evidence type="ECO:0000256" key="5">
    <source>
        <dbReference type="ARBA" id="ARBA00023002"/>
    </source>
</evidence>
<keyword evidence="5" id="KW-0560">Oxidoreductase</keyword>
<dbReference type="PANTHER" id="PTHR43303">
    <property type="entry name" value="NADPH DEHYDROGENASE C23G7.10C-RELATED"/>
    <property type="match status" value="1"/>
</dbReference>
<evidence type="ECO:0000313" key="8">
    <source>
        <dbReference type="Proteomes" id="UP000298781"/>
    </source>
</evidence>
<dbReference type="OrthoDB" id="9804454at2"/>
<accession>A0A4D7ATA1</accession>
<feature type="domain" description="NADH:flavin oxidoreductase/NADH oxidase N-terminal" evidence="6">
    <location>
        <begin position="14"/>
        <end position="359"/>
    </location>
</feature>
<dbReference type="CDD" id="cd02932">
    <property type="entry name" value="OYE_YqiM_FMN"/>
    <property type="match status" value="1"/>
</dbReference>
<evidence type="ECO:0000256" key="1">
    <source>
        <dbReference type="ARBA" id="ARBA00001917"/>
    </source>
</evidence>
<dbReference type="AlphaFoldDB" id="A0A4D7ATA1"/>
<dbReference type="GO" id="GO:0003959">
    <property type="term" value="F:NADPH dehydrogenase activity"/>
    <property type="evidence" value="ECO:0007669"/>
    <property type="project" value="InterPro"/>
</dbReference>
<dbReference type="PANTHER" id="PTHR43303:SF4">
    <property type="entry name" value="NADPH DEHYDROGENASE C23G7.10C-RELATED"/>
    <property type="match status" value="1"/>
</dbReference>